<feature type="chain" id="PRO_5040168847" evidence="5">
    <location>
        <begin position="17"/>
        <end position="485"/>
    </location>
</feature>
<proteinExistence type="inferred from homology"/>
<evidence type="ECO:0000256" key="2">
    <source>
        <dbReference type="ARBA" id="ARBA00022630"/>
    </source>
</evidence>
<dbReference type="Gene3D" id="3.30.43.10">
    <property type="entry name" value="Uridine Diphospho-n-acetylenolpyruvylglucosamine Reductase, domain 2"/>
    <property type="match status" value="1"/>
</dbReference>
<feature type="domain" description="FAD-binding PCMH-type" evidence="6">
    <location>
        <begin position="57"/>
        <end position="227"/>
    </location>
</feature>
<dbReference type="PANTHER" id="PTHR42973">
    <property type="entry name" value="BINDING OXIDOREDUCTASE, PUTATIVE (AFU_ORTHOLOGUE AFUA_1G17690)-RELATED"/>
    <property type="match status" value="1"/>
</dbReference>
<evidence type="ECO:0000256" key="4">
    <source>
        <dbReference type="ARBA" id="ARBA00023002"/>
    </source>
</evidence>
<evidence type="ECO:0000313" key="8">
    <source>
        <dbReference type="Proteomes" id="UP000807353"/>
    </source>
</evidence>
<gene>
    <name evidence="7" type="ORF">BDZ94DRAFT_1254602</name>
</gene>
<evidence type="ECO:0000313" key="7">
    <source>
        <dbReference type="EMBL" id="KAF9465136.1"/>
    </source>
</evidence>
<dbReference type="Proteomes" id="UP000807353">
    <property type="component" value="Unassembled WGS sequence"/>
</dbReference>
<dbReference type="InterPro" id="IPR016167">
    <property type="entry name" value="FAD-bd_PCMH_sub1"/>
</dbReference>
<evidence type="ECO:0000259" key="6">
    <source>
        <dbReference type="PROSITE" id="PS51387"/>
    </source>
</evidence>
<dbReference type="InterPro" id="IPR006094">
    <property type="entry name" value="Oxid_FAD_bind_N"/>
</dbReference>
<dbReference type="EMBL" id="MU150249">
    <property type="protein sequence ID" value="KAF9465136.1"/>
    <property type="molecule type" value="Genomic_DNA"/>
</dbReference>
<keyword evidence="5" id="KW-0732">Signal</keyword>
<name>A0A9P5YC46_9AGAR</name>
<dbReference type="InterPro" id="IPR016169">
    <property type="entry name" value="FAD-bd_PCMH_sub2"/>
</dbReference>
<dbReference type="InterPro" id="IPR050416">
    <property type="entry name" value="FAD-linked_Oxidoreductase"/>
</dbReference>
<organism evidence="7 8">
    <name type="scientific">Collybia nuda</name>
    <dbReference type="NCBI Taxonomy" id="64659"/>
    <lineage>
        <taxon>Eukaryota</taxon>
        <taxon>Fungi</taxon>
        <taxon>Dikarya</taxon>
        <taxon>Basidiomycota</taxon>
        <taxon>Agaricomycotina</taxon>
        <taxon>Agaricomycetes</taxon>
        <taxon>Agaricomycetidae</taxon>
        <taxon>Agaricales</taxon>
        <taxon>Tricholomatineae</taxon>
        <taxon>Clitocybaceae</taxon>
        <taxon>Collybia</taxon>
    </lineage>
</organism>
<dbReference type="AlphaFoldDB" id="A0A9P5YC46"/>
<evidence type="ECO:0000256" key="5">
    <source>
        <dbReference type="SAM" id="SignalP"/>
    </source>
</evidence>
<protein>
    <submittedName>
        <fullName evidence="7">FAD-binding domain-containing protein</fullName>
    </submittedName>
</protein>
<dbReference type="PROSITE" id="PS51387">
    <property type="entry name" value="FAD_PCMH"/>
    <property type="match status" value="1"/>
</dbReference>
<dbReference type="Gene3D" id="3.40.462.20">
    <property type="match status" value="1"/>
</dbReference>
<reference evidence="7" key="1">
    <citation type="submission" date="2020-11" db="EMBL/GenBank/DDBJ databases">
        <authorList>
            <consortium name="DOE Joint Genome Institute"/>
            <person name="Ahrendt S."/>
            <person name="Riley R."/>
            <person name="Andreopoulos W."/>
            <person name="Labutti K."/>
            <person name="Pangilinan J."/>
            <person name="Ruiz-Duenas F.J."/>
            <person name="Barrasa J.M."/>
            <person name="Sanchez-Garcia M."/>
            <person name="Camarero S."/>
            <person name="Miyauchi S."/>
            <person name="Serrano A."/>
            <person name="Linde D."/>
            <person name="Babiker R."/>
            <person name="Drula E."/>
            <person name="Ayuso-Fernandez I."/>
            <person name="Pacheco R."/>
            <person name="Padilla G."/>
            <person name="Ferreira P."/>
            <person name="Barriuso J."/>
            <person name="Kellner H."/>
            <person name="Castanera R."/>
            <person name="Alfaro M."/>
            <person name="Ramirez L."/>
            <person name="Pisabarro A.G."/>
            <person name="Kuo A."/>
            <person name="Tritt A."/>
            <person name="Lipzen A."/>
            <person name="He G."/>
            <person name="Yan M."/>
            <person name="Ng V."/>
            <person name="Cullen D."/>
            <person name="Martin F."/>
            <person name="Rosso M.-N."/>
            <person name="Henrissat B."/>
            <person name="Hibbett D."/>
            <person name="Martinez A.T."/>
            <person name="Grigoriev I.V."/>
        </authorList>
    </citation>
    <scope>NUCLEOTIDE SEQUENCE</scope>
    <source>
        <strain evidence="7">CBS 247.69</strain>
    </source>
</reference>
<dbReference type="Pfam" id="PF08031">
    <property type="entry name" value="BBE"/>
    <property type="match status" value="1"/>
</dbReference>
<dbReference type="OrthoDB" id="2151789at2759"/>
<dbReference type="GO" id="GO:0071949">
    <property type="term" value="F:FAD binding"/>
    <property type="evidence" value="ECO:0007669"/>
    <property type="project" value="InterPro"/>
</dbReference>
<keyword evidence="3" id="KW-0274">FAD</keyword>
<dbReference type="SUPFAM" id="SSF56176">
    <property type="entry name" value="FAD-binding/transporter-associated domain-like"/>
    <property type="match status" value="1"/>
</dbReference>
<dbReference type="GO" id="GO:0016491">
    <property type="term" value="F:oxidoreductase activity"/>
    <property type="evidence" value="ECO:0007669"/>
    <property type="project" value="UniProtKB-KW"/>
</dbReference>
<comment type="caution">
    <text evidence="7">The sequence shown here is derived from an EMBL/GenBank/DDBJ whole genome shotgun (WGS) entry which is preliminary data.</text>
</comment>
<keyword evidence="2" id="KW-0285">Flavoprotein</keyword>
<feature type="signal peptide" evidence="5">
    <location>
        <begin position="1"/>
        <end position="16"/>
    </location>
</feature>
<keyword evidence="4" id="KW-0560">Oxidoreductase</keyword>
<evidence type="ECO:0000256" key="3">
    <source>
        <dbReference type="ARBA" id="ARBA00022827"/>
    </source>
</evidence>
<keyword evidence="8" id="KW-1185">Reference proteome</keyword>
<dbReference type="InterPro" id="IPR012951">
    <property type="entry name" value="BBE"/>
</dbReference>
<comment type="similarity">
    <text evidence="1">Belongs to the oxygen-dependent FAD-linked oxidoreductase family.</text>
</comment>
<dbReference type="InterPro" id="IPR016166">
    <property type="entry name" value="FAD-bd_PCMH"/>
</dbReference>
<dbReference type="Pfam" id="PF01565">
    <property type="entry name" value="FAD_binding_4"/>
    <property type="match status" value="1"/>
</dbReference>
<evidence type="ECO:0000256" key="1">
    <source>
        <dbReference type="ARBA" id="ARBA00005466"/>
    </source>
</evidence>
<dbReference type="PANTHER" id="PTHR42973:SF13">
    <property type="entry name" value="FAD-BINDING PCMH-TYPE DOMAIN-CONTAINING PROTEIN"/>
    <property type="match status" value="1"/>
</dbReference>
<dbReference type="InterPro" id="IPR036318">
    <property type="entry name" value="FAD-bd_PCMH-like_sf"/>
</dbReference>
<sequence length="485" mass="51939">MMYVFLWLYMVVPALATSPITVAICIIAEKILSSASSVYYPGQQQYDKDINHWTISAAQNSVCSVEPGRIEDVSLLIKLLGLTRTPFAVKSGGHTANLGFSSTPGVQISLSRFRDISYNAKDKTATFGAGLVWDDVYAALAPYNVSLNGARVPGIGVGGFTLGGGYSYRTNQFGLAIDTVVSYKLVKPNGDIVSVTQASDPELFFGLKGGFNNFGIVTQFTLRAFPQGAVWGGVITYSSANVNQVLNALATFSAKATDPKAALVSNTLSVPGQFQIIVTLFYDAPSAPKGIFDDFLAIPSLSTDLSTRSMLSLIKAGGGFDGLRATSHVTPNAFYTPAMLNAIWNQTLYWGAHLPAAANPIVTYAIEPFLPSAFTRATSDSAYLSAKSRAQHLNPTGMVFAYTADPAQAAKYEPIFKAAIRESAAFLTQAAERSGQPSDAVVYPNYAIFDTPLTDIYGDNLPRLVKLKKRVDPFNVMGLAGGWKI</sequence>
<dbReference type="Gene3D" id="3.30.465.10">
    <property type="match status" value="1"/>
</dbReference>
<accession>A0A9P5YC46</accession>